<evidence type="ECO:0000256" key="3">
    <source>
        <dbReference type="ARBA" id="ARBA00023163"/>
    </source>
</evidence>
<dbReference type="InterPro" id="IPR037923">
    <property type="entry name" value="HTH-like"/>
</dbReference>
<dbReference type="AlphaFoldDB" id="A0A1I4CEG9"/>
<evidence type="ECO:0000256" key="2">
    <source>
        <dbReference type="ARBA" id="ARBA00023125"/>
    </source>
</evidence>
<dbReference type="Pfam" id="PF12833">
    <property type="entry name" value="HTH_18"/>
    <property type="match status" value="1"/>
</dbReference>
<evidence type="ECO:0000313" key="5">
    <source>
        <dbReference type="EMBL" id="SFK79000.1"/>
    </source>
</evidence>
<accession>A0A1I4CEG9</accession>
<dbReference type="GO" id="GO:0043565">
    <property type="term" value="F:sequence-specific DNA binding"/>
    <property type="evidence" value="ECO:0007669"/>
    <property type="project" value="InterPro"/>
</dbReference>
<proteinExistence type="predicted"/>
<organism evidence="5 6">
    <name type="scientific">Loktanella salsilacus</name>
    <dbReference type="NCBI Taxonomy" id="195913"/>
    <lineage>
        <taxon>Bacteria</taxon>
        <taxon>Pseudomonadati</taxon>
        <taxon>Pseudomonadota</taxon>
        <taxon>Alphaproteobacteria</taxon>
        <taxon>Rhodobacterales</taxon>
        <taxon>Roseobacteraceae</taxon>
        <taxon>Loktanella</taxon>
    </lineage>
</organism>
<evidence type="ECO:0000313" key="6">
    <source>
        <dbReference type="Proteomes" id="UP000199550"/>
    </source>
</evidence>
<dbReference type="PANTHER" id="PTHR43280">
    <property type="entry name" value="ARAC-FAMILY TRANSCRIPTIONAL REGULATOR"/>
    <property type="match status" value="1"/>
</dbReference>
<keyword evidence="2" id="KW-0238">DNA-binding</keyword>
<dbReference type="SUPFAM" id="SSF51215">
    <property type="entry name" value="Regulatory protein AraC"/>
    <property type="match status" value="1"/>
</dbReference>
<dbReference type="EMBL" id="FOTF01000002">
    <property type="protein sequence ID" value="SFK79000.1"/>
    <property type="molecule type" value="Genomic_DNA"/>
</dbReference>
<dbReference type="RefSeq" id="WP_090185342.1">
    <property type="nucleotide sequence ID" value="NZ_FOTF01000002.1"/>
</dbReference>
<dbReference type="OrthoDB" id="9814125at2"/>
<dbReference type="InterPro" id="IPR020449">
    <property type="entry name" value="Tscrpt_reg_AraC-type_HTH"/>
</dbReference>
<keyword evidence="3" id="KW-0804">Transcription</keyword>
<sequence>MPNDFAQLPLPDAAPATLALQALGQTPQANRWRTEAMRSHATPRLIFFARGQGRITVAGLTSGYGPNNLIFIPARTMYGFEIGAAVFGQILTLPAAMAAEWPDTPVHLRLRDVAGQKELLALIEGLERELQSSRPHSRRAAHYHAGLLSVFFARQIALQSIDPALARQQTSAAKLVAAYTGLIERDFRSDHGVADYASELGVTPTHLTRCCRQTCGQSALGLLADRRHFEACTMLRDTKTPVQDIASQTGFQSAAYFSRAFQARAGVSPTTFRRAGPQVRSR</sequence>
<dbReference type="PRINTS" id="PR00032">
    <property type="entry name" value="HTHARAC"/>
</dbReference>
<dbReference type="GO" id="GO:0003700">
    <property type="term" value="F:DNA-binding transcription factor activity"/>
    <property type="evidence" value="ECO:0007669"/>
    <property type="project" value="InterPro"/>
</dbReference>
<name>A0A1I4CEG9_9RHOB</name>
<evidence type="ECO:0000259" key="4">
    <source>
        <dbReference type="PROSITE" id="PS01124"/>
    </source>
</evidence>
<dbReference type="SMART" id="SM00342">
    <property type="entry name" value="HTH_ARAC"/>
    <property type="match status" value="1"/>
</dbReference>
<keyword evidence="1" id="KW-0805">Transcription regulation</keyword>
<evidence type="ECO:0000256" key="1">
    <source>
        <dbReference type="ARBA" id="ARBA00023015"/>
    </source>
</evidence>
<dbReference type="SUPFAM" id="SSF46689">
    <property type="entry name" value="Homeodomain-like"/>
    <property type="match status" value="1"/>
</dbReference>
<gene>
    <name evidence="5" type="ORF">SAMN04488004_10291</name>
</gene>
<dbReference type="Proteomes" id="UP000199550">
    <property type="component" value="Unassembled WGS sequence"/>
</dbReference>
<dbReference type="STRING" id="195913.SAMN04488004_10291"/>
<dbReference type="PROSITE" id="PS01124">
    <property type="entry name" value="HTH_ARAC_FAMILY_2"/>
    <property type="match status" value="1"/>
</dbReference>
<dbReference type="InterPro" id="IPR009057">
    <property type="entry name" value="Homeodomain-like_sf"/>
</dbReference>
<keyword evidence="6" id="KW-1185">Reference proteome</keyword>
<dbReference type="PANTHER" id="PTHR43280:SF32">
    <property type="entry name" value="TRANSCRIPTIONAL REGULATORY PROTEIN"/>
    <property type="match status" value="1"/>
</dbReference>
<dbReference type="InterPro" id="IPR018060">
    <property type="entry name" value="HTH_AraC"/>
</dbReference>
<feature type="domain" description="HTH araC/xylS-type" evidence="4">
    <location>
        <begin position="177"/>
        <end position="275"/>
    </location>
</feature>
<reference evidence="5 6" key="1">
    <citation type="submission" date="2016-10" db="EMBL/GenBank/DDBJ databases">
        <authorList>
            <person name="de Groot N.N."/>
        </authorList>
    </citation>
    <scope>NUCLEOTIDE SEQUENCE [LARGE SCALE GENOMIC DNA]</scope>
    <source>
        <strain evidence="5 6">DSM 16199</strain>
    </source>
</reference>
<dbReference type="Gene3D" id="1.10.10.60">
    <property type="entry name" value="Homeodomain-like"/>
    <property type="match status" value="1"/>
</dbReference>
<protein>
    <submittedName>
        <fullName evidence="5">Transcriptional regulator, AraC family</fullName>
    </submittedName>
</protein>